<sequence>MSTADKAAMGEGPADINAAGRTDSKSAVKSYIISYKTLDTPDSVVNIAMQAIKELGGSVTHEYNTIMRGFSITIPAGIASKGVLAAFKEKALSKEFPFTIEEDQPVHISNGV</sequence>
<evidence type="ECO:0000313" key="2">
    <source>
        <dbReference type="Proteomes" id="UP001433508"/>
    </source>
</evidence>
<reference evidence="2" key="1">
    <citation type="journal article" date="2024" name="Front. Bioeng. Biotechnol.">
        <title>Genome-scale model development and genomic sequencing of the oleaginous clade Lipomyces.</title>
        <authorList>
            <person name="Czajka J.J."/>
            <person name="Han Y."/>
            <person name="Kim J."/>
            <person name="Mondo S.J."/>
            <person name="Hofstad B.A."/>
            <person name="Robles A."/>
            <person name="Haridas S."/>
            <person name="Riley R."/>
            <person name="LaButti K."/>
            <person name="Pangilinan J."/>
            <person name="Andreopoulos W."/>
            <person name="Lipzen A."/>
            <person name="Yan J."/>
            <person name="Wang M."/>
            <person name="Ng V."/>
            <person name="Grigoriev I.V."/>
            <person name="Spatafora J.W."/>
            <person name="Magnuson J.K."/>
            <person name="Baker S.E."/>
            <person name="Pomraning K.R."/>
        </authorList>
    </citation>
    <scope>NUCLEOTIDE SEQUENCE [LARGE SCALE GENOMIC DNA]</scope>
    <source>
        <strain evidence="2">CBS 7786</strain>
    </source>
</reference>
<organism evidence="1 2">
    <name type="scientific">Lipomyces kononenkoae</name>
    <name type="common">Yeast</name>
    <dbReference type="NCBI Taxonomy" id="34357"/>
    <lineage>
        <taxon>Eukaryota</taxon>
        <taxon>Fungi</taxon>
        <taxon>Dikarya</taxon>
        <taxon>Ascomycota</taxon>
        <taxon>Saccharomycotina</taxon>
        <taxon>Lipomycetes</taxon>
        <taxon>Lipomycetales</taxon>
        <taxon>Lipomycetaceae</taxon>
        <taxon>Lipomyces</taxon>
    </lineage>
</organism>
<keyword evidence="2" id="KW-1185">Reference proteome</keyword>
<comment type="caution">
    <text evidence="1">The sequence shown here is derived from an EMBL/GenBank/DDBJ whole genome shotgun (WGS) entry which is preliminary data.</text>
</comment>
<dbReference type="Proteomes" id="UP001433508">
    <property type="component" value="Unassembled WGS sequence"/>
</dbReference>
<proteinExistence type="predicted"/>
<name>A0ACC3T3S4_LIPKO</name>
<dbReference type="EMBL" id="MU971359">
    <property type="protein sequence ID" value="KAK9238205.1"/>
    <property type="molecule type" value="Genomic_DNA"/>
</dbReference>
<protein>
    <submittedName>
        <fullName evidence="1">Uncharacterized protein</fullName>
    </submittedName>
</protein>
<gene>
    <name evidence="1" type="ORF">V1525DRAFT_418815</name>
</gene>
<evidence type="ECO:0000313" key="1">
    <source>
        <dbReference type="EMBL" id="KAK9238205.1"/>
    </source>
</evidence>
<accession>A0ACC3T3S4</accession>